<dbReference type="SUPFAM" id="SSF52833">
    <property type="entry name" value="Thioredoxin-like"/>
    <property type="match status" value="1"/>
</dbReference>
<dbReference type="CDD" id="cd02972">
    <property type="entry name" value="DsbA_family"/>
    <property type="match status" value="1"/>
</dbReference>
<dbReference type="InterPro" id="IPR012336">
    <property type="entry name" value="Thioredoxin-like_fold"/>
</dbReference>
<evidence type="ECO:0000256" key="2">
    <source>
        <dbReference type="ARBA" id="ARBA00022729"/>
    </source>
</evidence>
<proteinExistence type="inferred from homology"/>
<dbReference type="Gene3D" id="3.40.30.10">
    <property type="entry name" value="Glutaredoxin"/>
    <property type="match status" value="1"/>
</dbReference>
<keyword evidence="6" id="KW-0472">Membrane</keyword>
<dbReference type="GO" id="GO:0016491">
    <property type="term" value="F:oxidoreductase activity"/>
    <property type="evidence" value="ECO:0007669"/>
    <property type="project" value="UniProtKB-KW"/>
</dbReference>
<dbReference type="InterPro" id="IPR036249">
    <property type="entry name" value="Thioredoxin-like_sf"/>
</dbReference>
<dbReference type="PANTHER" id="PTHR13887">
    <property type="entry name" value="GLUTATHIONE S-TRANSFERASE KAPPA"/>
    <property type="match status" value="1"/>
</dbReference>
<keyword evidence="6" id="KW-0812">Transmembrane</keyword>
<keyword evidence="3" id="KW-0560">Oxidoreductase</keyword>
<evidence type="ECO:0000313" key="8">
    <source>
        <dbReference type="EMBL" id="OGE03258.1"/>
    </source>
</evidence>
<dbReference type="STRING" id="1797737.A2196_05860"/>
<keyword evidence="5" id="KW-0676">Redox-active center</keyword>
<evidence type="ECO:0000256" key="1">
    <source>
        <dbReference type="ARBA" id="ARBA00005791"/>
    </source>
</evidence>
<evidence type="ECO:0000259" key="7">
    <source>
        <dbReference type="PROSITE" id="PS51352"/>
    </source>
</evidence>
<protein>
    <recommendedName>
        <fullName evidence="7">Thioredoxin domain-containing protein</fullName>
    </recommendedName>
</protein>
<comment type="similarity">
    <text evidence="1">Belongs to the thioredoxin family. DsbA subfamily.</text>
</comment>
<feature type="domain" description="Thioredoxin" evidence="7">
    <location>
        <begin position="37"/>
        <end position="213"/>
    </location>
</feature>
<feature type="transmembrane region" description="Helical" evidence="6">
    <location>
        <begin position="7"/>
        <end position="27"/>
    </location>
</feature>
<comment type="caution">
    <text evidence="8">The sequence shown here is derived from an EMBL/GenBank/DDBJ whole genome shotgun (WGS) entry which is preliminary data.</text>
</comment>
<dbReference type="Pfam" id="PF13462">
    <property type="entry name" value="Thioredoxin_4"/>
    <property type="match status" value="1"/>
</dbReference>
<evidence type="ECO:0000256" key="3">
    <source>
        <dbReference type="ARBA" id="ARBA00023002"/>
    </source>
</evidence>
<accession>A0A1F5HGK4</accession>
<keyword evidence="4" id="KW-1015">Disulfide bond</keyword>
<organism evidence="8 9">
    <name type="scientific">Candidatus Curtissbacteria bacterium RIFOXYA1_FULL_41_14</name>
    <dbReference type="NCBI Taxonomy" id="1797737"/>
    <lineage>
        <taxon>Bacteria</taxon>
        <taxon>Candidatus Curtissiibacteriota</taxon>
    </lineage>
</organism>
<evidence type="ECO:0000256" key="6">
    <source>
        <dbReference type="SAM" id="Phobius"/>
    </source>
</evidence>
<name>A0A1F5HGK4_9BACT</name>
<dbReference type="PROSITE" id="PS51352">
    <property type="entry name" value="THIOREDOXIN_2"/>
    <property type="match status" value="1"/>
</dbReference>
<dbReference type="PANTHER" id="PTHR13887:SF14">
    <property type="entry name" value="DISULFIDE BOND FORMATION PROTEIN D"/>
    <property type="match status" value="1"/>
</dbReference>
<dbReference type="InterPro" id="IPR013766">
    <property type="entry name" value="Thioredoxin_domain"/>
</dbReference>
<evidence type="ECO:0000256" key="5">
    <source>
        <dbReference type="ARBA" id="ARBA00023284"/>
    </source>
</evidence>
<keyword evidence="6" id="KW-1133">Transmembrane helix</keyword>
<dbReference type="Proteomes" id="UP000176751">
    <property type="component" value="Unassembled WGS sequence"/>
</dbReference>
<evidence type="ECO:0000313" key="9">
    <source>
        <dbReference type="Proteomes" id="UP000176751"/>
    </source>
</evidence>
<dbReference type="AlphaFoldDB" id="A0A1F5HGK4"/>
<keyword evidence="2" id="KW-0732">Signal</keyword>
<dbReference type="EMBL" id="MFCA01000001">
    <property type="protein sequence ID" value="OGE03258.1"/>
    <property type="molecule type" value="Genomic_DNA"/>
</dbReference>
<gene>
    <name evidence="8" type="ORF">A2196_05860</name>
</gene>
<sequence>MSAEKKFLIGIGLVTLILVAFGVFFLGKQGATPQVESATVQSVLEQQARWTKGNPDAPVKIIEFADFECPACATVNPIVQQVVAENQDKVYYSYRNYPLPSHINSKIAAQAAEASGLQSKYWEMTDLLFKKQNDWITSTNPKDLFTSYGQELGLDIEKFKSDLETSIAVVNQDYADGNKIGIQATPTFFINGEKYEGAMQKLQFQEIINKASTSE</sequence>
<evidence type="ECO:0000256" key="4">
    <source>
        <dbReference type="ARBA" id="ARBA00023157"/>
    </source>
</evidence>
<reference evidence="8 9" key="1">
    <citation type="journal article" date="2016" name="Nat. Commun.">
        <title>Thousands of microbial genomes shed light on interconnected biogeochemical processes in an aquifer system.</title>
        <authorList>
            <person name="Anantharaman K."/>
            <person name="Brown C.T."/>
            <person name="Hug L.A."/>
            <person name="Sharon I."/>
            <person name="Castelle C.J."/>
            <person name="Probst A.J."/>
            <person name="Thomas B.C."/>
            <person name="Singh A."/>
            <person name="Wilkins M.J."/>
            <person name="Karaoz U."/>
            <person name="Brodie E.L."/>
            <person name="Williams K.H."/>
            <person name="Hubbard S.S."/>
            <person name="Banfield J.F."/>
        </authorList>
    </citation>
    <scope>NUCLEOTIDE SEQUENCE [LARGE SCALE GENOMIC DNA]</scope>
</reference>